<dbReference type="EMBL" id="JADNYJ010000031">
    <property type="protein sequence ID" value="KAF8903354.1"/>
    <property type="molecule type" value="Genomic_DNA"/>
</dbReference>
<reference evidence="1" key="1">
    <citation type="submission" date="2020-11" db="EMBL/GenBank/DDBJ databases">
        <authorList>
            <consortium name="DOE Joint Genome Institute"/>
            <person name="Ahrendt S."/>
            <person name="Riley R."/>
            <person name="Andreopoulos W."/>
            <person name="LaButti K."/>
            <person name="Pangilinan J."/>
            <person name="Ruiz-duenas F.J."/>
            <person name="Barrasa J.M."/>
            <person name="Sanchez-Garcia M."/>
            <person name="Camarero S."/>
            <person name="Miyauchi S."/>
            <person name="Serrano A."/>
            <person name="Linde D."/>
            <person name="Babiker R."/>
            <person name="Drula E."/>
            <person name="Ayuso-Fernandez I."/>
            <person name="Pacheco R."/>
            <person name="Padilla G."/>
            <person name="Ferreira P."/>
            <person name="Barriuso J."/>
            <person name="Kellner H."/>
            <person name="Castanera R."/>
            <person name="Alfaro M."/>
            <person name="Ramirez L."/>
            <person name="Pisabarro A.G."/>
            <person name="Kuo A."/>
            <person name="Tritt A."/>
            <person name="Lipzen A."/>
            <person name="He G."/>
            <person name="Yan M."/>
            <person name="Ng V."/>
            <person name="Cullen D."/>
            <person name="Martin F."/>
            <person name="Rosso M.-N."/>
            <person name="Henrissat B."/>
            <person name="Hibbett D."/>
            <person name="Martinez A.T."/>
            <person name="Grigoriev I.V."/>
        </authorList>
    </citation>
    <scope>NUCLEOTIDE SEQUENCE</scope>
    <source>
        <strain evidence="1">AH 44721</strain>
    </source>
</reference>
<comment type="caution">
    <text evidence="1">The sequence shown here is derived from an EMBL/GenBank/DDBJ whole genome shotgun (WGS) entry which is preliminary data.</text>
</comment>
<evidence type="ECO:0000313" key="2">
    <source>
        <dbReference type="Proteomes" id="UP000724874"/>
    </source>
</evidence>
<accession>A0A9P5TPK0</accession>
<evidence type="ECO:0000313" key="1">
    <source>
        <dbReference type="EMBL" id="KAF8903354.1"/>
    </source>
</evidence>
<organism evidence="1 2">
    <name type="scientific">Gymnopilus junonius</name>
    <name type="common">Spectacular rustgill mushroom</name>
    <name type="synonym">Gymnopilus spectabilis subsp. junonius</name>
    <dbReference type="NCBI Taxonomy" id="109634"/>
    <lineage>
        <taxon>Eukaryota</taxon>
        <taxon>Fungi</taxon>
        <taxon>Dikarya</taxon>
        <taxon>Basidiomycota</taxon>
        <taxon>Agaricomycotina</taxon>
        <taxon>Agaricomycetes</taxon>
        <taxon>Agaricomycetidae</taxon>
        <taxon>Agaricales</taxon>
        <taxon>Agaricineae</taxon>
        <taxon>Hymenogastraceae</taxon>
        <taxon>Gymnopilus</taxon>
    </lineage>
</organism>
<sequence>MKSWDDKVEQCTLRGKAQGCARKIGMLYMKEFFLHWLSFSTPSTATLHVSVWSSPISAPSPPLLRPVQFVAPNHIMFTSDQGTLYFSAHGFLFFFWDQSPPLDDLPPLTPATIVPIKKWYNGVIYACKEARVASGNRVDDFQLSAPRNAQHDSQSRRSAFTTFFFSHIYYGTYLCFHSPLLKKDNACLPPPNFSGEISACSPPSTTSGSSHLRPIVLYNKYGSVKPFGSA</sequence>
<gene>
    <name evidence="1" type="ORF">CPB84DRAFT_1845884</name>
</gene>
<dbReference type="Proteomes" id="UP000724874">
    <property type="component" value="Unassembled WGS sequence"/>
</dbReference>
<protein>
    <submittedName>
        <fullName evidence="1">Uncharacterized protein</fullName>
    </submittedName>
</protein>
<dbReference type="AlphaFoldDB" id="A0A9P5TPK0"/>
<name>A0A9P5TPK0_GYMJU</name>
<proteinExistence type="predicted"/>
<keyword evidence="2" id="KW-1185">Reference proteome</keyword>